<proteinExistence type="predicted"/>
<accession>A0A368TP79</accession>
<dbReference type="EMBL" id="QPIJ01000065">
    <property type="protein sequence ID" value="RCV86434.1"/>
    <property type="molecule type" value="Genomic_DNA"/>
</dbReference>
<evidence type="ECO:0000313" key="2">
    <source>
        <dbReference type="Proteomes" id="UP000253204"/>
    </source>
</evidence>
<evidence type="ECO:0000313" key="1">
    <source>
        <dbReference type="EMBL" id="RCV86434.1"/>
    </source>
</evidence>
<keyword evidence="2" id="KW-1185">Reference proteome</keyword>
<comment type="caution">
    <text evidence="1">The sequence shown here is derived from an EMBL/GenBank/DDBJ whole genome shotgun (WGS) entry which is preliminary data.</text>
</comment>
<sequence length="206" mass="23130">MNLDQLTARIRTAIECTTNQLRPPVMGPGLPESTRTALQVHLDALLKEELRALTGQAPEGDLAGFAEQNEKFAQDMGLRKDPEPPIYENLWLQATSDLNAAMGLVQQNQEFFGAQCGDDKIKVIGEFFVKWAALMMEPKADTTPWYPDDSGDWVEGHPRELPPNTPMAGWLFRSERDNKAYTTPESDWTAGELRNRNIVAYKVVKP</sequence>
<dbReference type="AlphaFoldDB" id="A0A368TP79"/>
<organism evidence="1 2">
    <name type="scientific">Vreelandella rituensis</name>
    <dbReference type="NCBI Taxonomy" id="2282306"/>
    <lineage>
        <taxon>Bacteria</taxon>
        <taxon>Pseudomonadati</taxon>
        <taxon>Pseudomonadota</taxon>
        <taxon>Gammaproteobacteria</taxon>
        <taxon>Oceanospirillales</taxon>
        <taxon>Halomonadaceae</taxon>
        <taxon>Vreelandella</taxon>
    </lineage>
</organism>
<protein>
    <submittedName>
        <fullName evidence="1">Uncharacterized protein</fullName>
    </submittedName>
</protein>
<reference evidence="1 2" key="1">
    <citation type="submission" date="2018-07" db="EMBL/GenBank/DDBJ databases">
        <title>Halomonas rutogse sp. nov., isolated from Lake TangqianCo on Tibetan Plateau.</title>
        <authorList>
            <person name="Lu H."/>
            <person name="Xing P."/>
            <person name="Wu Q."/>
        </authorList>
    </citation>
    <scope>NUCLEOTIDE SEQUENCE [LARGE SCALE GENOMIC DNA]</scope>
    <source>
        <strain evidence="1 2">TQ8S</strain>
    </source>
</reference>
<gene>
    <name evidence="1" type="ORF">DU506_18360</name>
</gene>
<name>A0A368TP79_9GAMM</name>
<dbReference type="Proteomes" id="UP000253204">
    <property type="component" value="Unassembled WGS sequence"/>
</dbReference>
<dbReference type="RefSeq" id="WP_114488321.1">
    <property type="nucleotide sequence ID" value="NZ_QPIJ01000065.1"/>
</dbReference>